<gene>
    <name evidence="2" type="ORF">K0M31_010969</name>
</gene>
<accession>A0AA40KHR3</accession>
<keyword evidence="3" id="KW-1185">Reference proteome</keyword>
<feature type="compositionally biased region" description="Basic and acidic residues" evidence="1">
    <location>
        <begin position="8"/>
        <end position="21"/>
    </location>
</feature>
<protein>
    <submittedName>
        <fullName evidence="2">Uncharacterized protein</fullName>
    </submittedName>
</protein>
<sequence>MGIAASTGRKDTEPRSVIKREPERPLGFQQHIFVGLSVLALAYIPDGCVPTGGRRVTCAGLRLRNGIKADDETGEDARRPRSEGNCRVIGEIESAIFLSGYPWIFDRELWDWCNEEICLKYRTILVSRTDHTSLDKR</sequence>
<proteinExistence type="predicted"/>
<reference evidence="2" key="1">
    <citation type="submission" date="2021-10" db="EMBL/GenBank/DDBJ databases">
        <title>Melipona bicolor Genome sequencing and assembly.</title>
        <authorList>
            <person name="Araujo N.S."/>
            <person name="Arias M.C."/>
        </authorList>
    </citation>
    <scope>NUCLEOTIDE SEQUENCE</scope>
    <source>
        <strain evidence="2">USP_2M_L1-L4_2017</strain>
        <tissue evidence="2">Whole body</tissue>
    </source>
</reference>
<dbReference type="Proteomes" id="UP001177670">
    <property type="component" value="Unassembled WGS sequence"/>
</dbReference>
<evidence type="ECO:0000313" key="3">
    <source>
        <dbReference type="Proteomes" id="UP001177670"/>
    </source>
</evidence>
<organism evidence="2 3">
    <name type="scientific">Melipona bicolor</name>
    <dbReference type="NCBI Taxonomy" id="60889"/>
    <lineage>
        <taxon>Eukaryota</taxon>
        <taxon>Metazoa</taxon>
        <taxon>Ecdysozoa</taxon>
        <taxon>Arthropoda</taxon>
        <taxon>Hexapoda</taxon>
        <taxon>Insecta</taxon>
        <taxon>Pterygota</taxon>
        <taxon>Neoptera</taxon>
        <taxon>Endopterygota</taxon>
        <taxon>Hymenoptera</taxon>
        <taxon>Apocrita</taxon>
        <taxon>Aculeata</taxon>
        <taxon>Apoidea</taxon>
        <taxon>Anthophila</taxon>
        <taxon>Apidae</taxon>
        <taxon>Melipona</taxon>
    </lineage>
</organism>
<evidence type="ECO:0000313" key="2">
    <source>
        <dbReference type="EMBL" id="KAK1120763.1"/>
    </source>
</evidence>
<dbReference type="EMBL" id="JAHYIQ010000029">
    <property type="protein sequence ID" value="KAK1120763.1"/>
    <property type="molecule type" value="Genomic_DNA"/>
</dbReference>
<evidence type="ECO:0000256" key="1">
    <source>
        <dbReference type="SAM" id="MobiDB-lite"/>
    </source>
</evidence>
<comment type="caution">
    <text evidence="2">The sequence shown here is derived from an EMBL/GenBank/DDBJ whole genome shotgun (WGS) entry which is preliminary data.</text>
</comment>
<dbReference type="AlphaFoldDB" id="A0AA40KHR3"/>
<feature type="region of interest" description="Disordered" evidence="1">
    <location>
        <begin position="1"/>
        <end position="21"/>
    </location>
</feature>
<name>A0AA40KHR3_9HYME</name>